<evidence type="ECO:0000256" key="2">
    <source>
        <dbReference type="SAM" id="SignalP"/>
    </source>
</evidence>
<dbReference type="Gene3D" id="2.40.160.130">
    <property type="entry name" value="Capsule assembly protein Wzi"/>
    <property type="match status" value="1"/>
</dbReference>
<gene>
    <name evidence="3" type="ORF">ACFP85_00180</name>
</gene>
<dbReference type="Proteomes" id="UP001596364">
    <property type="component" value="Unassembled WGS sequence"/>
</dbReference>
<evidence type="ECO:0000256" key="1">
    <source>
        <dbReference type="SAM" id="MobiDB-lite"/>
    </source>
</evidence>
<keyword evidence="4" id="KW-1185">Reference proteome</keyword>
<protein>
    <submittedName>
        <fullName evidence="3">Capsule assembly Wzi family protein</fullName>
    </submittedName>
</protein>
<feature type="chain" id="PRO_5045928679" evidence="2">
    <location>
        <begin position="20"/>
        <end position="389"/>
    </location>
</feature>
<keyword evidence="2" id="KW-0732">Signal</keyword>
<reference evidence="4" key="1">
    <citation type="journal article" date="2019" name="Int. J. Syst. Evol. Microbiol.">
        <title>The Global Catalogue of Microorganisms (GCM) 10K type strain sequencing project: providing services to taxonomists for standard genome sequencing and annotation.</title>
        <authorList>
            <consortium name="The Broad Institute Genomics Platform"/>
            <consortium name="The Broad Institute Genome Sequencing Center for Infectious Disease"/>
            <person name="Wu L."/>
            <person name="Ma J."/>
        </authorList>
    </citation>
    <scope>NUCLEOTIDE SEQUENCE [LARGE SCALE GENOMIC DNA]</scope>
    <source>
        <strain evidence="4">CGMCC 1.16031</strain>
    </source>
</reference>
<organism evidence="3 4">
    <name type="scientific">Pseudobowmanella zhangzhouensis</name>
    <dbReference type="NCBI Taxonomy" id="1537679"/>
    <lineage>
        <taxon>Bacteria</taxon>
        <taxon>Pseudomonadati</taxon>
        <taxon>Pseudomonadota</taxon>
        <taxon>Gammaproteobacteria</taxon>
        <taxon>Alteromonadales</taxon>
        <taxon>Alteromonadaceae</taxon>
    </lineage>
</organism>
<dbReference type="InterPro" id="IPR026950">
    <property type="entry name" value="Caps_assemb_Wzi"/>
</dbReference>
<evidence type="ECO:0000313" key="3">
    <source>
        <dbReference type="EMBL" id="MFC6438578.1"/>
    </source>
</evidence>
<proteinExistence type="predicted"/>
<feature type="signal peptide" evidence="2">
    <location>
        <begin position="1"/>
        <end position="19"/>
    </location>
</feature>
<accession>A0ABW1XEA3</accession>
<name>A0ABW1XEA3_9ALTE</name>
<evidence type="ECO:0000313" key="4">
    <source>
        <dbReference type="Proteomes" id="UP001596364"/>
    </source>
</evidence>
<dbReference type="RefSeq" id="WP_377148228.1">
    <property type="nucleotide sequence ID" value="NZ_JBHSUS010000001.1"/>
</dbReference>
<dbReference type="EMBL" id="JBHSUS010000001">
    <property type="protein sequence ID" value="MFC6438578.1"/>
    <property type="molecule type" value="Genomic_DNA"/>
</dbReference>
<comment type="caution">
    <text evidence="3">The sequence shown here is derived from an EMBL/GenBank/DDBJ whole genome shotgun (WGS) entry which is preliminary data.</text>
</comment>
<dbReference type="InterPro" id="IPR038636">
    <property type="entry name" value="Wzi_sf"/>
</dbReference>
<sequence>MLSKRLMAILACTPSLAMATGVSPYLPLNISPEAELQIERAFVLAGHPSLSKPYKASDLLRILPQLRELNPTLYQQLSQYLSRYRRTEAVTHKSFTLATNDGPAQPLPNQRGQTSDSRFSVESTGFYMFSPYIALAAGTRWDEQQGLSHFGTHLSVGNEYLQLDAGYRDHWWSPMQDSALLLSTHAPNSLSVTLSNASPLSPLGLRYELFISELEDLTLSPEMGTQSHNLIGAHLSFQPLTNLNLGMNRVVHLGANNQAVGIGNTVQALLNTDAHSEPSSYALSSVSARYNHGGDLPVSVYTERARSENDDDSANSMSFGVFLPFVTKDIALRAEYVKQDRNWATPTFFQQGYSNDNLAIGHWADQPVEPSELRVTSVNLSWQHAATVC</sequence>
<dbReference type="Pfam" id="PF14052">
    <property type="entry name" value="Caps_assemb_Wzi"/>
    <property type="match status" value="1"/>
</dbReference>
<feature type="region of interest" description="Disordered" evidence="1">
    <location>
        <begin position="96"/>
        <end position="115"/>
    </location>
</feature>